<evidence type="ECO:0000259" key="2">
    <source>
        <dbReference type="Pfam" id="PF03795"/>
    </source>
</evidence>
<dbReference type="SUPFAM" id="SSF54909">
    <property type="entry name" value="Dimeric alpha+beta barrel"/>
    <property type="match status" value="1"/>
</dbReference>
<name>A0ABY6VSQ1_9BURK</name>
<proteinExistence type="inferred from homology"/>
<dbReference type="Pfam" id="PF03795">
    <property type="entry name" value="YCII"/>
    <property type="match status" value="1"/>
</dbReference>
<protein>
    <recommendedName>
        <fullName evidence="2">YCII-related domain-containing protein</fullName>
    </recommendedName>
</protein>
<comment type="caution">
    <text evidence="3">The sequence shown here is derived from an EMBL/GenBank/DDBJ whole genome shotgun (WGS) entry which is preliminary data.</text>
</comment>
<reference evidence="3 4" key="1">
    <citation type="submission" date="2019-08" db="EMBL/GenBank/DDBJ databases">
        <authorList>
            <person name="Peeters C."/>
        </authorList>
    </citation>
    <scope>NUCLEOTIDE SEQUENCE [LARGE SCALE GENOMIC DNA]</scope>
    <source>
        <strain evidence="3 4">LMG 20602</strain>
    </source>
</reference>
<keyword evidence="4" id="KW-1185">Reference proteome</keyword>
<comment type="similarity">
    <text evidence="1">Belongs to the YciI family.</text>
</comment>
<dbReference type="EMBL" id="CABPRV010000002">
    <property type="protein sequence ID" value="VVD84145.1"/>
    <property type="molecule type" value="Genomic_DNA"/>
</dbReference>
<feature type="domain" description="YCII-related" evidence="2">
    <location>
        <begin position="12"/>
        <end position="90"/>
    </location>
</feature>
<dbReference type="RefSeq" id="WP_174980850.1">
    <property type="nucleotide sequence ID" value="NZ_CABPRV010000002.1"/>
</dbReference>
<dbReference type="InterPro" id="IPR011008">
    <property type="entry name" value="Dimeric_a/b-barrel"/>
</dbReference>
<dbReference type="Proteomes" id="UP000366065">
    <property type="component" value="Unassembled WGS sequence"/>
</dbReference>
<evidence type="ECO:0000313" key="4">
    <source>
        <dbReference type="Proteomes" id="UP000366065"/>
    </source>
</evidence>
<sequence>MERQYFVFRGIDHASLEKLREQQLAAHREYVRRADAVRMRHGGPLLDDAGRVIGTCLVLEADARPQIDAWLTNEPFFRAGLFAIVSIEQWGWTYGR</sequence>
<evidence type="ECO:0000313" key="3">
    <source>
        <dbReference type="EMBL" id="VVD84145.1"/>
    </source>
</evidence>
<dbReference type="Gene3D" id="3.30.70.1060">
    <property type="entry name" value="Dimeric alpha+beta barrel"/>
    <property type="match status" value="1"/>
</dbReference>
<gene>
    <name evidence="3" type="ORF">PCA20602_01284</name>
</gene>
<organism evidence="3 4">
    <name type="scientific">Pandoraea capi</name>
    <dbReference type="NCBI Taxonomy" id="2508286"/>
    <lineage>
        <taxon>Bacteria</taxon>
        <taxon>Pseudomonadati</taxon>
        <taxon>Pseudomonadota</taxon>
        <taxon>Betaproteobacteria</taxon>
        <taxon>Burkholderiales</taxon>
        <taxon>Burkholderiaceae</taxon>
        <taxon>Pandoraea</taxon>
    </lineage>
</organism>
<evidence type="ECO:0000256" key="1">
    <source>
        <dbReference type="ARBA" id="ARBA00007689"/>
    </source>
</evidence>
<dbReference type="InterPro" id="IPR005545">
    <property type="entry name" value="YCII"/>
</dbReference>
<accession>A0ABY6VSQ1</accession>